<comment type="caution">
    <text evidence="1">The sequence shown here is derived from an EMBL/GenBank/DDBJ whole genome shotgun (WGS) entry which is preliminary data.</text>
</comment>
<keyword evidence="2" id="KW-1185">Reference proteome</keyword>
<sequence length="171" mass="18148">MPPSALLGFRFRACSLAGSIFGKPLKSDLATAYGSRPSVARILVEMDVNVNTLTRFGLVRWSRGHSKGSCTILHPNLVTSKPAIDLGGKLVSNPIGVDDGLPGDSAVLGNEEVSESRKVNLQWGTKCSYLGQRAWGNCGSEVVEEDNLFNFCLLLVSSSVGFSFGGLITGL</sequence>
<dbReference type="EMBL" id="JAGYWB010000013">
    <property type="protein sequence ID" value="KAI0501037.1"/>
    <property type="molecule type" value="Genomic_DNA"/>
</dbReference>
<evidence type="ECO:0000313" key="1">
    <source>
        <dbReference type="EMBL" id="KAI0501037.1"/>
    </source>
</evidence>
<organism evidence="1 2">
    <name type="scientific">Dendrobium nobile</name>
    <name type="common">Orchid</name>
    <dbReference type="NCBI Taxonomy" id="94219"/>
    <lineage>
        <taxon>Eukaryota</taxon>
        <taxon>Viridiplantae</taxon>
        <taxon>Streptophyta</taxon>
        <taxon>Embryophyta</taxon>
        <taxon>Tracheophyta</taxon>
        <taxon>Spermatophyta</taxon>
        <taxon>Magnoliopsida</taxon>
        <taxon>Liliopsida</taxon>
        <taxon>Asparagales</taxon>
        <taxon>Orchidaceae</taxon>
        <taxon>Epidendroideae</taxon>
        <taxon>Malaxideae</taxon>
        <taxon>Dendrobiinae</taxon>
        <taxon>Dendrobium</taxon>
    </lineage>
</organism>
<gene>
    <name evidence="1" type="ORF">KFK09_019255</name>
</gene>
<evidence type="ECO:0000313" key="2">
    <source>
        <dbReference type="Proteomes" id="UP000829196"/>
    </source>
</evidence>
<protein>
    <submittedName>
        <fullName evidence="1">Uncharacterized protein</fullName>
    </submittedName>
</protein>
<dbReference type="AlphaFoldDB" id="A0A8T3AY23"/>
<proteinExistence type="predicted"/>
<dbReference type="Proteomes" id="UP000829196">
    <property type="component" value="Unassembled WGS sequence"/>
</dbReference>
<name>A0A8T3AY23_DENNO</name>
<reference evidence="1" key="1">
    <citation type="journal article" date="2022" name="Front. Genet.">
        <title>Chromosome-Scale Assembly of the Dendrobium nobile Genome Provides Insights Into the Molecular Mechanism of the Biosynthesis of the Medicinal Active Ingredient of Dendrobium.</title>
        <authorList>
            <person name="Xu Q."/>
            <person name="Niu S.-C."/>
            <person name="Li K.-L."/>
            <person name="Zheng P.-J."/>
            <person name="Zhang X.-J."/>
            <person name="Jia Y."/>
            <person name="Liu Y."/>
            <person name="Niu Y.-X."/>
            <person name="Yu L.-H."/>
            <person name="Chen D.-F."/>
            <person name="Zhang G.-Q."/>
        </authorList>
    </citation>
    <scope>NUCLEOTIDE SEQUENCE</scope>
    <source>
        <tissue evidence="1">Leaf</tissue>
    </source>
</reference>
<accession>A0A8T3AY23</accession>